<evidence type="ECO:0000313" key="1">
    <source>
        <dbReference type="EMBL" id="PLB55600.1"/>
    </source>
</evidence>
<gene>
    <name evidence="1" type="ORF">P170DRAFT_422134</name>
</gene>
<dbReference type="OrthoDB" id="3940621at2759"/>
<evidence type="ECO:0000313" key="2">
    <source>
        <dbReference type="Proteomes" id="UP000234275"/>
    </source>
</evidence>
<comment type="caution">
    <text evidence="1">The sequence shown here is derived from an EMBL/GenBank/DDBJ whole genome shotgun (WGS) entry which is preliminary data.</text>
</comment>
<sequence>MAQPGLEFAPESDWATIFYQRHGKHWQEKRGHEKYATWIVRDQLPSLQRFSRFPFQRLRTLQVLIRAPDPNDPGRMFWLWHKAASLSQMLNQARQVERIHIRHHAYDDSTHWDRFSSAFRETSVSQMDLDMVLPGFLALQNVGSLYTSLYQVHPQQKAMTATIWRDPLTLTAIGKILIWLQIHQIFWSRSADQDPWGISAEWVKSALTQDPSPFIEFQKRYWQTLKRFPVLIMDHDRLFLMVKDMHLAIVALYHYATEKYHDPQGPASQRPMHVVFQNWQCVDVEYDMALEGRYREYMRLYGYYHEPEVSDMVKARICAQTPYPSLDRRSFWSVVLG</sequence>
<dbReference type="GeneID" id="36555117"/>
<name>A0A2I2GRV2_9EURO</name>
<dbReference type="RefSeq" id="XP_024710902.1">
    <property type="nucleotide sequence ID" value="XM_024847418.1"/>
</dbReference>
<dbReference type="AlphaFoldDB" id="A0A2I2GRV2"/>
<dbReference type="STRING" id="1392250.A0A2I2GRV2"/>
<keyword evidence="2" id="KW-1185">Reference proteome</keyword>
<dbReference type="VEuPathDB" id="FungiDB:P170DRAFT_422134"/>
<proteinExistence type="predicted"/>
<dbReference type="Proteomes" id="UP000234275">
    <property type="component" value="Unassembled WGS sequence"/>
</dbReference>
<accession>A0A2I2GRV2</accession>
<reference evidence="1 2" key="1">
    <citation type="submission" date="2016-12" db="EMBL/GenBank/DDBJ databases">
        <title>The genomes of Aspergillus section Nigri reveals drivers in fungal speciation.</title>
        <authorList>
            <consortium name="DOE Joint Genome Institute"/>
            <person name="Vesth T.C."/>
            <person name="Nybo J."/>
            <person name="Theobald S."/>
            <person name="Brandl J."/>
            <person name="Frisvad J.C."/>
            <person name="Nielsen K.F."/>
            <person name="Lyhne E.K."/>
            <person name="Kogle M.E."/>
            <person name="Kuo A."/>
            <person name="Riley R."/>
            <person name="Clum A."/>
            <person name="Nolan M."/>
            <person name="Lipzen A."/>
            <person name="Salamov A."/>
            <person name="Henrissat B."/>
            <person name="Wiebenga A."/>
            <person name="De Vries R.P."/>
            <person name="Grigoriev I.V."/>
            <person name="Mortensen U.H."/>
            <person name="Andersen M.R."/>
            <person name="Baker S.E."/>
        </authorList>
    </citation>
    <scope>NUCLEOTIDE SEQUENCE [LARGE SCALE GENOMIC DNA]</scope>
    <source>
        <strain evidence="1 2">IBT 23096</strain>
    </source>
</reference>
<dbReference type="EMBL" id="MSFO01000001">
    <property type="protein sequence ID" value="PLB55600.1"/>
    <property type="molecule type" value="Genomic_DNA"/>
</dbReference>
<protein>
    <submittedName>
        <fullName evidence="1">Uncharacterized protein</fullName>
    </submittedName>
</protein>
<organism evidence="1 2">
    <name type="scientific">Aspergillus steynii IBT 23096</name>
    <dbReference type="NCBI Taxonomy" id="1392250"/>
    <lineage>
        <taxon>Eukaryota</taxon>
        <taxon>Fungi</taxon>
        <taxon>Dikarya</taxon>
        <taxon>Ascomycota</taxon>
        <taxon>Pezizomycotina</taxon>
        <taxon>Eurotiomycetes</taxon>
        <taxon>Eurotiomycetidae</taxon>
        <taxon>Eurotiales</taxon>
        <taxon>Aspergillaceae</taxon>
        <taxon>Aspergillus</taxon>
        <taxon>Aspergillus subgen. Circumdati</taxon>
    </lineage>
</organism>